<dbReference type="STRING" id="1550231.SAMN05660662_3431"/>
<dbReference type="RefSeq" id="WP_091769513.1">
    <property type="nucleotide sequence ID" value="NZ_FNBT01000007.1"/>
</dbReference>
<dbReference type="SUPFAM" id="SSF55729">
    <property type="entry name" value="Acyl-CoA N-acyltransferases (Nat)"/>
    <property type="match status" value="1"/>
</dbReference>
<dbReference type="InterPro" id="IPR016181">
    <property type="entry name" value="Acyl_CoA_acyltransferase"/>
</dbReference>
<gene>
    <name evidence="2" type="ORF">SAMN05660662_3431</name>
</gene>
<keyword evidence="3" id="KW-1185">Reference proteome</keyword>
<dbReference type="Proteomes" id="UP000199406">
    <property type="component" value="Unassembled WGS sequence"/>
</dbReference>
<accession>A0A1G7P546</accession>
<dbReference type="InterPro" id="IPR000182">
    <property type="entry name" value="GNAT_dom"/>
</dbReference>
<organism evidence="2 3">
    <name type="scientific">Blastococcus aurantiacus</name>
    <dbReference type="NCBI Taxonomy" id="1550231"/>
    <lineage>
        <taxon>Bacteria</taxon>
        <taxon>Bacillati</taxon>
        <taxon>Actinomycetota</taxon>
        <taxon>Actinomycetes</taxon>
        <taxon>Geodermatophilales</taxon>
        <taxon>Geodermatophilaceae</taxon>
        <taxon>Blastococcus</taxon>
    </lineage>
</organism>
<proteinExistence type="predicted"/>
<dbReference type="Gene3D" id="3.40.630.30">
    <property type="match status" value="1"/>
</dbReference>
<name>A0A1G7P546_9ACTN</name>
<evidence type="ECO:0000313" key="2">
    <source>
        <dbReference type="EMBL" id="SDF80709.1"/>
    </source>
</evidence>
<sequence>MPTTALRRTADLDDATLSGIRGLLDQAFDGDFADHDWQHALGGTHALVHVEGRLVGHGSVVRRQLLHGGQRLRAGYVEAVAVAPDRRRQGVATAVMDALEAVIRADHDLGALSASEDGAGLYAARGWLLWEGPTSVLTAEGTRRTPEDDGSVHVLPGSVPLDRRGELTCDWRDGDVW</sequence>
<evidence type="ECO:0000259" key="1">
    <source>
        <dbReference type="PROSITE" id="PS51186"/>
    </source>
</evidence>
<dbReference type="GO" id="GO:0016747">
    <property type="term" value="F:acyltransferase activity, transferring groups other than amino-acyl groups"/>
    <property type="evidence" value="ECO:0007669"/>
    <property type="project" value="InterPro"/>
</dbReference>
<dbReference type="OrthoDB" id="70281at2"/>
<dbReference type="EMBL" id="FNBT01000007">
    <property type="protein sequence ID" value="SDF80709.1"/>
    <property type="molecule type" value="Genomic_DNA"/>
</dbReference>
<dbReference type="PROSITE" id="PS51186">
    <property type="entry name" value="GNAT"/>
    <property type="match status" value="1"/>
</dbReference>
<keyword evidence="2" id="KW-0808">Transferase</keyword>
<dbReference type="AlphaFoldDB" id="A0A1G7P546"/>
<feature type="domain" description="N-acetyltransferase" evidence="1">
    <location>
        <begin position="7"/>
        <end position="162"/>
    </location>
</feature>
<evidence type="ECO:0000313" key="3">
    <source>
        <dbReference type="Proteomes" id="UP000199406"/>
    </source>
</evidence>
<dbReference type="Pfam" id="PF13527">
    <property type="entry name" value="Acetyltransf_9"/>
    <property type="match status" value="1"/>
</dbReference>
<protein>
    <submittedName>
        <fullName evidence="2">Aminoglycoside 2'-N-acetyltransferase I</fullName>
    </submittedName>
</protein>
<reference evidence="3" key="1">
    <citation type="submission" date="2016-10" db="EMBL/GenBank/DDBJ databases">
        <authorList>
            <person name="Varghese N."/>
            <person name="Submissions S."/>
        </authorList>
    </citation>
    <scope>NUCLEOTIDE SEQUENCE [LARGE SCALE GENOMIC DNA]</scope>
    <source>
        <strain evidence="3">DSM 44268</strain>
    </source>
</reference>
<dbReference type="CDD" id="cd04301">
    <property type="entry name" value="NAT_SF"/>
    <property type="match status" value="1"/>
</dbReference>